<gene>
    <name evidence="2" type="ORF">GCM10023216_05610</name>
</gene>
<accession>A0ABP8Y4K3</accession>
<comment type="caution">
    <text evidence="2">The sequence shown here is derived from an EMBL/GenBank/DDBJ whole genome shotgun (WGS) entry which is preliminary data.</text>
</comment>
<reference evidence="3" key="1">
    <citation type="journal article" date="2019" name="Int. J. Syst. Evol. Microbiol.">
        <title>The Global Catalogue of Microorganisms (GCM) 10K type strain sequencing project: providing services to taxonomists for standard genome sequencing and annotation.</title>
        <authorList>
            <consortium name="The Broad Institute Genomics Platform"/>
            <consortium name="The Broad Institute Genome Sequencing Center for Infectious Disease"/>
            <person name="Wu L."/>
            <person name="Ma J."/>
        </authorList>
    </citation>
    <scope>NUCLEOTIDE SEQUENCE [LARGE SCALE GENOMIC DNA]</scope>
    <source>
        <strain evidence="3">JCM 18063</strain>
    </source>
</reference>
<evidence type="ECO:0008006" key="4">
    <source>
        <dbReference type="Google" id="ProtNLM"/>
    </source>
</evidence>
<organism evidence="2 3">
    <name type="scientific">Isoptericola chiayiensis</name>
    <dbReference type="NCBI Taxonomy" id="579446"/>
    <lineage>
        <taxon>Bacteria</taxon>
        <taxon>Bacillati</taxon>
        <taxon>Actinomycetota</taxon>
        <taxon>Actinomycetes</taxon>
        <taxon>Micrococcales</taxon>
        <taxon>Promicromonosporaceae</taxon>
        <taxon>Isoptericola</taxon>
    </lineage>
</organism>
<name>A0ABP8Y4K3_9MICO</name>
<dbReference type="Proteomes" id="UP001500956">
    <property type="component" value="Unassembled WGS sequence"/>
</dbReference>
<sequence>MEYVPARNVRFVLVVLGLVALVGCGPASPEPVPEPDGPAVHRVVDAPDAHTVLLDAAEPAELALTASQQVYRRAPVVVLAAETRDDDGAHLRAVHAAAAEELEAPALLVGGSVSEHGVTDELERLGARVAVVVVPDPSSAADGSDDGSGAAPSASATPAPASAESAAEAAGVETVRLEVSDPLPSVETEHSLPDDDAERLRADVDAALAGAPTGAAPAESSTLREVLALTDPQPGHEAAVATLRAAGAVDHAVPGGDIAGSPESIERIDAAQALAVIGVGPSFGTPAEFAWRVATAERGDLLPTGTQHLLPARYVSVAGDRRSDPADVVAEAAGTAEAYAGLDGGPVVPTVVVQASAAAGHPTEDGDWVAEEPAAELEPLIDAAREAGQYVLLDVGAGTGALVEEIEPYEDLLARPGVGVALHPEDRRSDGVNPPGQVSMAELRDAIAYIEGVVTNHGLPPAMVVVHQTRPESVVDRAQLGRAAAGAAVEVVVTADRTGAMTATDWVWGRVTDDLPDGVHPGWSGPSLVPYQTPDLVPTDPAPLLVAGS</sequence>
<dbReference type="EMBL" id="BAABID010000004">
    <property type="protein sequence ID" value="GAA4719816.1"/>
    <property type="molecule type" value="Genomic_DNA"/>
</dbReference>
<proteinExistence type="predicted"/>
<evidence type="ECO:0000313" key="2">
    <source>
        <dbReference type="EMBL" id="GAA4719816.1"/>
    </source>
</evidence>
<feature type="compositionally biased region" description="Low complexity" evidence="1">
    <location>
        <begin position="136"/>
        <end position="171"/>
    </location>
</feature>
<keyword evidence="3" id="KW-1185">Reference proteome</keyword>
<dbReference type="RefSeq" id="WP_345293402.1">
    <property type="nucleotide sequence ID" value="NZ_BAABID010000004.1"/>
</dbReference>
<dbReference type="PROSITE" id="PS51257">
    <property type="entry name" value="PROKAR_LIPOPROTEIN"/>
    <property type="match status" value="1"/>
</dbReference>
<evidence type="ECO:0000313" key="3">
    <source>
        <dbReference type="Proteomes" id="UP001500956"/>
    </source>
</evidence>
<protein>
    <recommendedName>
        <fullName evidence="4">Lipoprotein</fullName>
    </recommendedName>
</protein>
<evidence type="ECO:0000256" key="1">
    <source>
        <dbReference type="SAM" id="MobiDB-lite"/>
    </source>
</evidence>
<feature type="region of interest" description="Disordered" evidence="1">
    <location>
        <begin position="136"/>
        <end position="172"/>
    </location>
</feature>